<dbReference type="PANTHER" id="PTHR14614">
    <property type="entry name" value="HEPATOCELLULAR CARCINOMA-ASSOCIATED ANTIGEN"/>
    <property type="match status" value="1"/>
</dbReference>
<dbReference type="InterPro" id="IPR029063">
    <property type="entry name" value="SAM-dependent_MTases_sf"/>
</dbReference>
<dbReference type="InterPro" id="IPR019410">
    <property type="entry name" value="Methyltransf_16"/>
</dbReference>
<reference evidence="1 2" key="1">
    <citation type="journal article" date="2019" name="Sci. Rep.">
        <title>Comparative genomics of chytrid fungi reveal insights into the obligate biotrophic and pathogenic lifestyle of Synchytrium endobioticum.</title>
        <authorList>
            <person name="van de Vossenberg B.T.L.H."/>
            <person name="Warris S."/>
            <person name="Nguyen H.D.T."/>
            <person name="van Gent-Pelzer M.P.E."/>
            <person name="Joly D.L."/>
            <person name="van de Geest H.C."/>
            <person name="Bonants P.J.M."/>
            <person name="Smith D.S."/>
            <person name="Levesque C.A."/>
            <person name="van der Lee T.A.J."/>
        </authorList>
    </citation>
    <scope>NUCLEOTIDE SEQUENCE [LARGE SCALE GENOMIC DNA]</scope>
    <source>
        <strain evidence="1 2">MB42</strain>
    </source>
</reference>
<organism evidence="1 2">
    <name type="scientific">Synchytrium endobioticum</name>
    <dbReference type="NCBI Taxonomy" id="286115"/>
    <lineage>
        <taxon>Eukaryota</taxon>
        <taxon>Fungi</taxon>
        <taxon>Fungi incertae sedis</taxon>
        <taxon>Chytridiomycota</taxon>
        <taxon>Chytridiomycota incertae sedis</taxon>
        <taxon>Chytridiomycetes</taxon>
        <taxon>Synchytriales</taxon>
        <taxon>Synchytriaceae</taxon>
        <taxon>Synchytrium</taxon>
    </lineage>
</organism>
<dbReference type="Proteomes" id="UP000317494">
    <property type="component" value="Unassembled WGS sequence"/>
</dbReference>
<comment type="caution">
    <text evidence="1">The sequence shown here is derived from an EMBL/GenBank/DDBJ whole genome shotgun (WGS) entry which is preliminary data.</text>
</comment>
<protein>
    <submittedName>
        <fullName evidence="1">Uncharacterized protein</fullName>
    </submittedName>
</protein>
<accession>A0A507CX47</accession>
<dbReference type="Gene3D" id="3.40.50.150">
    <property type="entry name" value="Vaccinia Virus protein VP39"/>
    <property type="match status" value="1"/>
</dbReference>
<dbReference type="SUPFAM" id="SSF53335">
    <property type="entry name" value="S-adenosyl-L-methionine-dependent methyltransferases"/>
    <property type="match status" value="1"/>
</dbReference>
<evidence type="ECO:0000313" key="1">
    <source>
        <dbReference type="EMBL" id="TPX43736.1"/>
    </source>
</evidence>
<keyword evidence="2" id="KW-1185">Reference proteome</keyword>
<dbReference type="EMBL" id="QEAN01000191">
    <property type="protein sequence ID" value="TPX43736.1"/>
    <property type="molecule type" value="Genomic_DNA"/>
</dbReference>
<proteinExistence type="predicted"/>
<name>A0A507CX47_9FUNG</name>
<dbReference type="Pfam" id="PF10294">
    <property type="entry name" value="Methyltransf_16"/>
    <property type="match status" value="1"/>
</dbReference>
<gene>
    <name evidence="1" type="ORF">SeMB42_g04608</name>
</gene>
<dbReference type="AlphaFoldDB" id="A0A507CX47"/>
<dbReference type="STRING" id="286115.A0A507CX47"/>
<evidence type="ECO:0000313" key="2">
    <source>
        <dbReference type="Proteomes" id="UP000317494"/>
    </source>
</evidence>
<dbReference type="VEuPathDB" id="FungiDB:SeMB42_g04608"/>
<sequence length="293" mass="33058">MMLTWNTDKRTMDDRMEPEQDLLQVEIAIPGSLKIPLYEDNTLWLSGHTWPSAKVISEYFSWRWPAPHDTSPTDAMPPIDDASSSASESSLDSGIEVIIHHEPPQLVALELGSGTGLSGLFLASLLNTKAIPSLVMLTDLPEAIPLIQENIKLNNLANAIATPLSWGHNIEACAALRLLPRKPDLVFASDVVYWNHLHPQLIACLDFIVQDQTTEVLIAYKEREAVKEHEFWLQIGKYFEMEFVTEWPELYALCHSDGFYLMRLTKRLVPLASDISDDFISLKMLQVNYDPDG</sequence>